<dbReference type="PROSITE" id="PS51186">
    <property type="entry name" value="GNAT"/>
    <property type="match status" value="1"/>
</dbReference>
<accession>A0AAD8N9P7</accession>
<organism evidence="2 3">
    <name type="scientific">Heracleum sosnowskyi</name>
    <dbReference type="NCBI Taxonomy" id="360622"/>
    <lineage>
        <taxon>Eukaryota</taxon>
        <taxon>Viridiplantae</taxon>
        <taxon>Streptophyta</taxon>
        <taxon>Embryophyta</taxon>
        <taxon>Tracheophyta</taxon>
        <taxon>Spermatophyta</taxon>
        <taxon>Magnoliopsida</taxon>
        <taxon>eudicotyledons</taxon>
        <taxon>Gunneridae</taxon>
        <taxon>Pentapetalae</taxon>
        <taxon>asterids</taxon>
        <taxon>campanulids</taxon>
        <taxon>Apiales</taxon>
        <taxon>Apiaceae</taxon>
        <taxon>Apioideae</taxon>
        <taxon>apioid superclade</taxon>
        <taxon>Tordylieae</taxon>
        <taxon>Tordyliinae</taxon>
        <taxon>Heracleum</taxon>
    </lineage>
</organism>
<evidence type="ECO:0000259" key="1">
    <source>
        <dbReference type="PROSITE" id="PS51186"/>
    </source>
</evidence>
<dbReference type="AlphaFoldDB" id="A0AAD8N9P7"/>
<evidence type="ECO:0000313" key="3">
    <source>
        <dbReference type="Proteomes" id="UP001237642"/>
    </source>
</evidence>
<keyword evidence="3" id="KW-1185">Reference proteome</keyword>
<dbReference type="Gene3D" id="3.40.630.30">
    <property type="match status" value="1"/>
</dbReference>
<sequence length="177" mass="20251">MDNMISTAEITLRKFKVSDVDSFMEWAGNPNVTQFCRWDTFISKDDALNFLNGIITSHPWYRAICINDRPIGSIYVMPASSAGKDERRGEIGYAINENYWGCGIATKAVKMVCSCVFKELNYLDRVEAFVFHVNKASQKVLEKAGFYKEGILRKYFFVKGESRDIVVYSILNHTDMP</sequence>
<dbReference type="SUPFAM" id="SSF55729">
    <property type="entry name" value="Acyl-CoA N-acyltransferases (Nat)"/>
    <property type="match status" value="1"/>
</dbReference>
<name>A0AAD8N9P7_9APIA</name>
<feature type="domain" description="N-acetyltransferase" evidence="1">
    <location>
        <begin position="10"/>
        <end position="164"/>
    </location>
</feature>
<evidence type="ECO:0000313" key="2">
    <source>
        <dbReference type="EMBL" id="KAK1401929.1"/>
    </source>
</evidence>
<comment type="caution">
    <text evidence="2">The sequence shown here is derived from an EMBL/GenBank/DDBJ whole genome shotgun (WGS) entry which is preliminary data.</text>
</comment>
<dbReference type="EMBL" id="JAUIZM010000001">
    <property type="protein sequence ID" value="KAK1401929.1"/>
    <property type="molecule type" value="Genomic_DNA"/>
</dbReference>
<dbReference type="Proteomes" id="UP001237642">
    <property type="component" value="Unassembled WGS sequence"/>
</dbReference>
<reference evidence="2" key="2">
    <citation type="submission" date="2023-05" db="EMBL/GenBank/DDBJ databases">
        <authorList>
            <person name="Schelkunov M.I."/>
        </authorList>
    </citation>
    <scope>NUCLEOTIDE SEQUENCE</scope>
    <source>
        <strain evidence="2">Hsosn_3</strain>
        <tissue evidence="2">Leaf</tissue>
    </source>
</reference>
<dbReference type="PANTHER" id="PTHR46067">
    <property type="entry name" value="ACYL-COA N-ACYLTRANSFERASES (NAT) SUPERFAMILY PROTEIN"/>
    <property type="match status" value="1"/>
</dbReference>
<dbReference type="InterPro" id="IPR016181">
    <property type="entry name" value="Acyl_CoA_acyltransferase"/>
</dbReference>
<gene>
    <name evidence="2" type="ORF">POM88_001534</name>
</gene>
<reference evidence="2" key="1">
    <citation type="submission" date="2023-02" db="EMBL/GenBank/DDBJ databases">
        <title>Genome of toxic invasive species Heracleum sosnowskyi carries increased number of genes despite the absence of recent whole-genome duplications.</title>
        <authorList>
            <person name="Schelkunov M."/>
            <person name="Shtratnikova V."/>
            <person name="Makarenko M."/>
            <person name="Klepikova A."/>
            <person name="Omelchenko D."/>
            <person name="Novikova G."/>
            <person name="Obukhova E."/>
            <person name="Bogdanov V."/>
            <person name="Penin A."/>
            <person name="Logacheva M."/>
        </authorList>
    </citation>
    <scope>NUCLEOTIDE SEQUENCE</scope>
    <source>
        <strain evidence="2">Hsosn_3</strain>
        <tissue evidence="2">Leaf</tissue>
    </source>
</reference>
<dbReference type="GO" id="GO:0016747">
    <property type="term" value="F:acyltransferase activity, transferring groups other than amino-acyl groups"/>
    <property type="evidence" value="ECO:0007669"/>
    <property type="project" value="InterPro"/>
</dbReference>
<proteinExistence type="predicted"/>
<dbReference type="InterPro" id="IPR000182">
    <property type="entry name" value="GNAT_dom"/>
</dbReference>
<dbReference type="Pfam" id="PF13302">
    <property type="entry name" value="Acetyltransf_3"/>
    <property type="match status" value="1"/>
</dbReference>
<dbReference type="PANTHER" id="PTHR46067:SF22">
    <property type="entry name" value="N-ACETYLTRANSFERASE DOMAIN-CONTAINING PROTEIN"/>
    <property type="match status" value="1"/>
</dbReference>
<protein>
    <submittedName>
        <fullName evidence="2">N-acetyltransferase p20</fullName>
    </submittedName>
</protein>